<keyword evidence="3" id="KW-0862">Zinc</keyword>
<feature type="binding site" evidence="3">
    <location>
        <position position="136"/>
    </location>
    <ligand>
        <name>substrate</name>
    </ligand>
</feature>
<keyword evidence="1" id="KW-0378">Hydrolase</keyword>
<dbReference type="InterPro" id="IPR051262">
    <property type="entry name" value="SMP-30/CGR1_Lactonase"/>
</dbReference>
<evidence type="ECO:0000256" key="1">
    <source>
        <dbReference type="ARBA" id="ARBA00022801"/>
    </source>
</evidence>
<evidence type="ECO:0000313" key="5">
    <source>
        <dbReference type="EMBL" id="MBK1882307.1"/>
    </source>
</evidence>
<reference evidence="5" key="1">
    <citation type="submission" date="2021-01" db="EMBL/GenBank/DDBJ databases">
        <title>Modified the classification status of verrucomicrobia.</title>
        <authorList>
            <person name="Feng X."/>
        </authorList>
    </citation>
    <scope>NUCLEOTIDE SEQUENCE</scope>
    <source>
        <strain evidence="5">KCTC 22041</strain>
    </source>
</reference>
<comment type="caution">
    <text evidence="5">The sequence shown here is derived from an EMBL/GenBank/DDBJ whole genome shotgun (WGS) entry which is preliminary data.</text>
</comment>
<protein>
    <submittedName>
        <fullName evidence="5">SMP-30/gluconolactonase/LRE family protein</fullName>
    </submittedName>
</protein>
<dbReference type="Gene3D" id="2.120.10.30">
    <property type="entry name" value="TolB, C-terminal domain"/>
    <property type="match status" value="1"/>
</dbReference>
<dbReference type="PANTHER" id="PTHR47572">
    <property type="entry name" value="LIPOPROTEIN-RELATED"/>
    <property type="match status" value="1"/>
</dbReference>
<keyword evidence="3" id="KW-0479">Metal-binding</keyword>
<dbReference type="GO" id="GO:0016787">
    <property type="term" value="F:hydrolase activity"/>
    <property type="evidence" value="ECO:0007669"/>
    <property type="project" value="UniProtKB-KW"/>
</dbReference>
<feature type="active site" description="Proton donor/acceptor" evidence="2">
    <location>
        <position position="245"/>
    </location>
</feature>
<name>A0A934VUA0_9BACT</name>
<dbReference type="GO" id="GO:0046872">
    <property type="term" value="F:metal ion binding"/>
    <property type="evidence" value="ECO:0007669"/>
    <property type="project" value="UniProtKB-KW"/>
</dbReference>
<sequence length="309" mass="33208">MMAAAQEDPTIERIDPALDQLVPKDAAIEVLATGFKWAEGPVWDEKSGELLFSDIPNNVIHAWNPETGLRDFMKPSGYTGIADYGREPGSNGLTFDAAGRLLCAEHGDRRISALTPNGGKITLADRFEGKRLNSPNDLVVHPSGAIYFTDPVYGLPGQADDPHRELDFCGVFRIDPDDGAVSLISKEFNRPNGIALSSDGKTLFVGSSDGSDPRIYAYPIREEGGVGERRVFFDMSKIEKGGGADGFKVDADGNVWTTGSGGLLIISAEGKLLGRVWAHRPTANIAFGGADGKSVFITAGDRLLRFPRL</sequence>
<dbReference type="AlphaFoldDB" id="A0A934VUA0"/>
<proteinExistence type="predicted"/>
<dbReference type="InterPro" id="IPR011042">
    <property type="entry name" value="6-blade_b-propeller_TolB-like"/>
</dbReference>
<dbReference type="Pfam" id="PF08450">
    <property type="entry name" value="SGL"/>
    <property type="match status" value="1"/>
</dbReference>
<dbReference type="PRINTS" id="PR01790">
    <property type="entry name" value="SMP30FAMILY"/>
</dbReference>
<evidence type="ECO:0000256" key="3">
    <source>
        <dbReference type="PIRSR" id="PIRSR605511-2"/>
    </source>
</evidence>
<comment type="cofactor">
    <cofactor evidence="3">
        <name>Zn(2+)</name>
        <dbReference type="ChEBI" id="CHEBI:29105"/>
    </cofactor>
    <text evidence="3">Binds 1 divalent metal cation per subunit.</text>
</comment>
<feature type="domain" description="SMP-30/Gluconolactonase/LRE-like region" evidence="4">
    <location>
        <begin position="37"/>
        <end position="299"/>
    </location>
</feature>
<evidence type="ECO:0000313" key="6">
    <source>
        <dbReference type="Proteomes" id="UP000603141"/>
    </source>
</evidence>
<organism evidence="5 6">
    <name type="scientific">Luteolibacter pohnpeiensis</name>
    <dbReference type="NCBI Taxonomy" id="454153"/>
    <lineage>
        <taxon>Bacteria</taxon>
        <taxon>Pseudomonadati</taxon>
        <taxon>Verrucomicrobiota</taxon>
        <taxon>Verrucomicrobiia</taxon>
        <taxon>Verrucomicrobiales</taxon>
        <taxon>Verrucomicrobiaceae</taxon>
        <taxon>Luteolibacter</taxon>
    </lineage>
</organism>
<dbReference type="SUPFAM" id="SSF63829">
    <property type="entry name" value="Calcium-dependent phosphotriesterase"/>
    <property type="match status" value="1"/>
</dbReference>
<feature type="binding site" evidence="3">
    <location>
        <position position="245"/>
    </location>
    <ligand>
        <name>a divalent metal cation</name>
        <dbReference type="ChEBI" id="CHEBI:60240"/>
    </ligand>
</feature>
<accession>A0A934VUA0</accession>
<dbReference type="InterPro" id="IPR005511">
    <property type="entry name" value="SMP-30"/>
</dbReference>
<feature type="binding site" evidence="3">
    <location>
        <position position="192"/>
    </location>
    <ligand>
        <name>a divalent metal cation</name>
        <dbReference type="ChEBI" id="CHEBI:60240"/>
    </ligand>
</feature>
<dbReference type="InterPro" id="IPR013658">
    <property type="entry name" value="SGL"/>
</dbReference>
<dbReference type="Proteomes" id="UP000603141">
    <property type="component" value="Unassembled WGS sequence"/>
</dbReference>
<dbReference type="EMBL" id="JAENIJ010000009">
    <property type="protein sequence ID" value="MBK1882307.1"/>
    <property type="molecule type" value="Genomic_DNA"/>
</dbReference>
<feature type="binding site" evidence="3">
    <location>
        <position position="39"/>
    </location>
    <ligand>
        <name>a divalent metal cation</name>
        <dbReference type="ChEBI" id="CHEBI:60240"/>
    </ligand>
</feature>
<gene>
    <name evidence="5" type="ORF">JIN85_07770</name>
</gene>
<evidence type="ECO:0000259" key="4">
    <source>
        <dbReference type="Pfam" id="PF08450"/>
    </source>
</evidence>
<dbReference type="PANTHER" id="PTHR47572:SF4">
    <property type="entry name" value="LACTONASE DRP35"/>
    <property type="match status" value="1"/>
</dbReference>
<keyword evidence="6" id="KW-1185">Reference proteome</keyword>
<evidence type="ECO:0000256" key="2">
    <source>
        <dbReference type="PIRSR" id="PIRSR605511-1"/>
    </source>
</evidence>